<sequence>MHLKMQKLSSASSTCTHFKNNAMKKIILLTAAFLTLCLSSCSSDDDTQETALFAIPVVKSLDEIRNAVSISAARQTHSDGKIYVSEKYLFYIAKEQGVHIFNNQNPSAPVNIAFINLEGVHDIAVKGHYLYADNFVDLLVFDIADINNITLVKTVENAIEFVPVFPAHASFYDYTIQPGTGEIIVGYKAETRNVPKQYLNLYEDAMAEATGGANGIGTGGSYAKFQINDNALYTTDAYALNVFNIAVPEQTVFDKKVYMEQWFGGGMFETLFKRDDFLFVGSTSGMFVVDATDEFNPTFISGFSHATACDPVVVNGNLAYITVRGGTSCGAIEDQVNVIDITDMNSPTLISTTLLEQPYGLGIKENTLYICCGNQGLKVFDATNSNALSLENTYTGYLTDVIPMDSHLIAVGPNKIEQYAYGDHFTLVPISTVNF</sequence>
<dbReference type="InterPro" id="IPR013211">
    <property type="entry name" value="LVIVD"/>
</dbReference>
<dbReference type="KEGG" id="fpal:HYN49_08050"/>
<proteinExistence type="predicted"/>
<dbReference type="EMBL" id="CP029187">
    <property type="protein sequence ID" value="AWI25857.1"/>
    <property type="molecule type" value="Genomic_DNA"/>
</dbReference>
<gene>
    <name evidence="1" type="ORF">HYN49_08050</name>
</gene>
<dbReference type="Pfam" id="PF08309">
    <property type="entry name" value="LVIVD"/>
    <property type="match status" value="1"/>
</dbReference>
<name>A0A2S1SHN1_9FLAO</name>
<evidence type="ECO:0008006" key="3">
    <source>
        <dbReference type="Google" id="ProtNLM"/>
    </source>
</evidence>
<protein>
    <recommendedName>
        <fullName evidence="3">LVIVD repeat-containing protein</fullName>
    </recommendedName>
</protein>
<dbReference type="SUPFAM" id="SSF63825">
    <property type="entry name" value="YWTD domain"/>
    <property type="match status" value="1"/>
</dbReference>
<dbReference type="OrthoDB" id="1521841at2"/>
<accession>A0A2S1SHN1</accession>
<keyword evidence="2" id="KW-1185">Reference proteome</keyword>
<dbReference type="AlphaFoldDB" id="A0A2S1SHN1"/>
<dbReference type="Proteomes" id="UP000244937">
    <property type="component" value="Chromosome"/>
</dbReference>
<evidence type="ECO:0000313" key="1">
    <source>
        <dbReference type="EMBL" id="AWI25857.1"/>
    </source>
</evidence>
<evidence type="ECO:0000313" key="2">
    <source>
        <dbReference type="Proteomes" id="UP000244937"/>
    </source>
</evidence>
<organism evidence="1 2">
    <name type="scientific">Flavobacterium pallidum</name>
    <dbReference type="NCBI Taxonomy" id="2172098"/>
    <lineage>
        <taxon>Bacteria</taxon>
        <taxon>Pseudomonadati</taxon>
        <taxon>Bacteroidota</taxon>
        <taxon>Flavobacteriia</taxon>
        <taxon>Flavobacteriales</taxon>
        <taxon>Flavobacteriaceae</taxon>
        <taxon>Flavobacterium</taxon>
    </lineage>
</organism>
<reference evidence="1 2" key="1">
    <citation type="submission" date="2018-05" db="EMBL/GenBank/DDBJ databases">
        <title>Genome sequencing of Flavobacterium sp. HYN0049.</title>
        <authorList>
            <person name="Yi H."/>
            <person name="Baek C."/>
        </authorList>
    </citation>
    <scope>NUCLEOTIDE SEQUENCE [LARGE SCALE GENOMIC DNA]</scope>
    <source>
        <strain evidence="1 2">HYN0049</strain>
    </source>
</reference>